<evidence type="ECO:0000313" key="2">
    <source>
        <dbReference type="Proteomes" id="UP000824219"/>
    </source>
</evidence>
<reference evidence="1 2" key="1">
    <citation type="submission" date="2021-06" db="EMBL/GenBank/DDBJ databases">
        <title>Chromosome-level genome assembly of the red-tail catfish (Hemibagrus wyckioides).</title>
        <authorList>
            <person name="Shao F."/>
        </authorList>
    </citation>
    <scope>NUCLEOTIDE SEQUENCE [LARGE SCALE GENOMIC DNA]</scope>
    <source>
        <strain evidence="1">EC202008001</strain>
        <tissue evidence="1">Blood</tissue>
    </source>
</reference>
<name>A0A9D3SYS6_9TELE</name>
<comment type="caution">
    <text evidence="1">The sequence shown here is derived from an EMBL/GenBank/DDBJ whole genome shotgun (WGS) entry which is preliminary data.</text>
</comment>
<keyword evidence="2" id="KW-1185">Reference proteome</keyword>
<dbReference type="AlphaFoldDB" id="A0A9D3SYS6"/>
<proteinExistence type="predicted"/>
<gene>
    <name evidence="1" type="ORF">KOW79_001042</name>
</gene>
<sequence length="84" mass="9674">MKKPWACSSSAYFISRAALDSGTPPSSQQRRTHTRMEVTAAWVNSHWLETERCSVGRREGANVKHSWPGWITRFLLRTCQRNPN</sequence>
<accession>A0A9D3SYS6</accession>
<protein>
    <submittedName>
        <fullName evidence="1">Uncharacterized protein</fullName>
    </submittedName>
</protein>
<dbReference type="Proteomes" id="UP000824219">
    <property type="component" value="Linkage Group LG01"/>
</dbReference>
<evidence type="ECO:0000313" key="1">
    <source>
        <dbReference type="EMBL" id="KAG7336349.1"/>
    </source>
</evidence>
<dbReference type="EMBL" id="JAHKSW010000001">
    <property type="protein sequence ID" value="KAG7336349.1"/>
    <property type="molecule type" value="Genomic_DNA"/>
</dbReference>
<organism evidence="1 2">
    <name type="scientific">Hemibagrus wyckioides</name>
    <dbReference type="NCBI Taxonomy" id="337641"/>
    <lineage>
        <taxon>Eukaryota</taxon>
        <taxon>Metazoa</taxon>
        <taxon>Chordata</taxon>
        <taxon>Craniata</taxon>
        <taxon>Vertebrata</taxon>
        <taxon>Euteleostomi</taxon>
        <taxon>Actinopterygii</taxon>
        <taxon>Neopterygii</taxon>
        <taxon>Teleostei</taxon>
        <taxon>Ostariophysi</taxon>
        <taxon>Siluriformes</taxon>
        <taxon>Bagridae</taxon>
        <taxon>Hemibagrus</taxon>
    </lineage>
</organism>